<reference evidence="2" key="1">
    <citation type="journal article" date="2022" name="ISME J.">
        <title>Identification of active gaseous-alkane degraders at natural gas seeps.</title>
        <authorList>
            <person name="Farhan Ul Haque M."/>
            <person name="Hernandez M."/>
            <person name="Crombie A.T."/>
            <person name="Murrell J.C."/>
        </authorList>
    </citation>
    <scope>NUCLEOTIDE SEQUENCE</scope>
    <source>
        <strain evidence="2">PC2</strain>
    </source>
</reference>
<gene>
    <name evidence="2" type="ORF">K2U94_05640</name>
</gene>
<dbReference type="Gene3D" id="3.90.550.10">
    <property type="entry name" value="Spore Coat Polysaccharide Biosynthesis Protein SpsA, Chain A"/>
    <property type="match status" value="1"/>
</dbReference>
<evidence type="ECO:0000259" key="1">
    <source>
        <dbReference type="Pfam" id="PF09037"/>
    </source>
</evidence>
<dbReference type="InterPro" id="IPR011990">
    <property type="entry name" value="TPR-like_helical_dom_sf"/>
</dbReference>
<dbReference type="SUPFAM" id="SSF53448">
    <property type="entry name" value="Nucleotide-diphospho-sugar transferases"/>
    <property type="match status" value="2"/>
</dbReference>
<dbReference type="SUPFAM" id="SSF52540">
    <property type="entry name" value="P-loop containing nucleoside triphosphate hydrolases"/>
    <property type="match status" value="1"/>
</dbReference>
<dbReference type="InterPro" id="IPR029044">
    <property type="entry name" value="Nucleotide-diphossugar_trans"/>
</dbReference>
<comment type="caution">
    <text evidence="2">The sequence shown here is derived from an EMBL/GenBank/DDBJ whole genome shotgun (WGS) entry which is preliminary data.</text>
</comment>
<dbReference type="Gene3D" id="3.40.50.300">
    <property type="entry name" value="P-loop containing nucleotide triphosphate hydrolases"/>
    <property type="match status" value="1"/>
</dbReference>
<dbReference type="PANTHER" id="PTHR12042">
    <property type="entry name" value="LACTOSYLCERAMIDE 4-ALPHA-GALACTOSYLTRANSFERASE ALPHA- 1,4-GALACTOSYLTRANSFERASE"/>
    <property type="match status" value="1"/>
</dbReference>
<dbReference type="Pfam" id="PF04488">
    <property type="entry name" value="Gly_transf_sug"/>
    <property type="match status" value="1"/>
</dbReference>
<evidence type="ECO:0000313" key="2">
    <source>
        <dbReference type="EMBL" id="MCI4682246.1"/>
    </source>
</evidence>
<evidence type="ECO:0000313" key="3">
    <source>
        <dbReference type="Proteomes" id="UP001139104"/>
    </source>
</evidence>
<dbReference type="InterPro" id="IPR029063">
    <property type="entry name" value="SAM-dependent_MTases_sf"/>
</dbReference>
<dbReference type="Pfam" id="PF09037">
    <property type="entry name" value="Sulphotransf"/>
    <property type="match status" value="1"/>
</dbReference>
<organism evidence="2 3">
    <name type="scientific">Candidatus Rhodoblastus alkanivorans</name>
    <dbReference type="NCBI Taxonomy" id="2954117"/>
    <lineage>
        <taxon>Bacteria</taxon>
        <taxon>Pseudomonadati</taxon>
        <taxon>Pseudomonadota</taxon>
        <taxon>Alphaproteobacteria</taxon>
        <taxon>Hyphomicrobiales</taxon>
        <taxon>Rhodoblastaceae</taxon>
        <taxon>Rhodoblastus</taxon>
    </lineage>
</organism>
<sequence>MTGPKILCLNMIVKNEIANLELCLCAVAPYVSCWVIGDTGSTDGSQEFIESFFAKRNIPGELHSFPFVNFEQARNAALDCAYGSSLTYDYLLLTDADMELVVEDKDFRTTLEGAGYRLLQRTHSGLAYWNTRLVRRDLGARYHGVTHEYLDVPGGVKELRGVWYKDHASGSNRVDKFERDIKLLLAGLKQEPENQRYLFYLAQSYRDAGRTAEAAKAYAKRAESGRWEEEAWYARLQEARCLRKLGDEAGFLRQALAAFNQRPQRAEPLYDLARFYREKGMNAASILFSEEGLAIKRPDEDILFIEDNVYQTGLREEFSIAANYARDPARKRRGFELCDSLALDRAAPQATRDLAVSNLHFYVEPAEKLLPSFSSRPIGFKPPEGWLPTNPSIARNGDEIVLVQRAVNYTIDPAFPDGDDRRYVAKDGSAPHTRNFLLRLDVDLRTLRSAEILDPVDLPEPVWPKVLGFEDMRLFTWRGDLWGVACVRQMSKEGWCEQVLARIDEQGDATRLTDWRVLHPESPQTHEKNWMPRVDGDALEFVYDCDPTRVIDDQARIVVSMTPPILADQFRGGSQLIAFDGGWLALVHETRVRDGQRHYRHRFVWFDEGMKLRGVSRPFFFQKRGVEFAAGLAWHPDEKRLMITYGVNDSEAWIATVKAEDVGMLLADADRLPSGATGTNGVCKLALPTSGLALDKSGTNKRGTTKYEAPATRQSRANVERAAISELAVSSEAFDQPLCEPRSKVLICTTGRTGSFWLCRAMIHSGIGVPHEYFHDLHARVIGPRLGVDELRNSRLLETDSAVRRAYIEVLLKRRTVNGIFAAKIHQGQLERYLNNPEGLDLFQNAYFIYLHREDLLAQAISYRVAMLTGRWGLDGTVTSSRVTDPQFFDNAQIARDMEMFAADNTAWRLFFARNAITPLTISYEEMKDDLPATLRKIVETFGLEVPLKDFNYGEPEPIEFRDPGTPSKLEIRKRFVQANQKIVAASFRPSRTTLPPQAPCIEANKAESDRTMRKAEISAATTSVEERFLSIAPFLLSADSPELRREQSRAFDERISSFLDADDGAALPQIHCFYEIQSDGGRHDGLVAATASMRAAGHPVKVWSYSPQKLEFLRPHGVELSSADDIVPRSLFEKIMVGSGIRYFSDVFRYAVLYEYGGLWMDSDVILLRPFPFCGEHFFNLQWRSGSKNEHFVCGNVIFAKRYSRHLRNLYEMSLERFFASRETAFGDIGPKLLSDYIASDAGAELRDSVFSPVFFNSIDWTEIDQFKQPISQLADYLNDERVFGVHLWNARTNPEARKDDDALISILSDPFVRLPRLTYLADRFNTDKNRHTGNRHFYSRAYDKLLSPRRFSLRRLMEIGLCRIHGGKQTETPSVALWQSYFPYAHVVGVDLTDFSALNNARFTSFVCDQSKPGALREVAAKLEPQSFDVIIDDGSHASYDQQITLLEFFPLLAEGGWFFIEDLDWQPPGEDLQKITLTKTLLREIQEYGAARSIDPLGVSALAQEFQEILFFDSHYELSRAKLMGGLVAIRKRGGAGLAG</sequence>
<dbReference type="SUPFAM" id="SSF48452">
    <property type="entry name" value="TPR-like"/>
    <property type="match status" value="1"/>
</dbReference>
<accession>A0ABS9Z595</accession>
<dbReference type="Proteomes" id="UP001139104">
    <property type="component" value="Unassembled WGS sequence"/>
</dbReference>
<feature type="domain" description="Sulphotransferase Stf0" evidence="1">
    <location>
        <begin position="746"/>
        <end position="947"/>
    </location>
</feature>
<dbReference type="Gene3D" id="3.90.550.20">
    <property type="match status" value="1"/>
</dbReference>
<dbReference type="InterPro" id="IPR007577">
    <property type="entry name" value="GlycoTrfase_DXD_sugar-bd_CS"/>
</dbReference>
<dbReference type="InterPro" id="IPR051981">
    <property type="entry name" value="Glycosyltransf_32"/>
</dbReference>
<name>A0ABS9Z595_9HYPH</name>
<dbReference type="InterPro" id="IPR023296">
    <property type="entry name" value="Glyco_hydro_beta-prop_sf"/>
</dbReference>
<dbReference type="SUPFAM" id="SSF53335">
    <property type="entry name" value="S-adenosyl-L-methionine-dependent methyltransferases"/>
    <property type="match status" value="1"/>
</dbReference>
<dbReference type="Gene3D" id="2.115.10.20">
    <property type="entry name" value="Glycosyl hydrolase domain, family 43"/>
    <property type="match status" value="1"/>
</dbReference>
<keyword evidence="3" id="KW-1185">Reference proteome</keyword>
<protein>
    <recommendedName>
        <fullName evidence="1">Sulphotransferase Stf0 domain-containing protein</fullName>
    </recommendedName>
</protein>
<dbReference type="InterPro" id="IPR024628">
    <property type="entry name" value="Sulfotransferase_Stf0_dom"/>
</dbReference>
<dbReference type="Gene3D" id="1.25.40.10">
    <property type="entry name" value="Tetratricopeptide repeat domain"/>
    <property type="match status" value="1"/>
</dbReference>
<dbReference type="EMBL" id="JAIVFP010000001">
    <property type="protein sequence ID" value="MCI4682246.1"/>
    <property type="molecule type" value="Genomic_DNA"/>
</dbReference>
<dbReference type="Gene3D" id="3.40.50.150">
    <property type="entry name" value="Vaccinia Virus protein VP39"/>
    <property type="match status" value="1"/>
</dbReference>
<proteinExistence type="predicted"/>
<dbReference type="InterPro" id="IPR027417">
    <property type="entry name" value="P-loop_NTPase"/>
</dbReference>
<dbReference type="RefSeq" id="WP_243066272.1">
    <property type="nucleotide sequence ID" value="NZ_JAIVFK010000052.1"/>
</dbReference>
<dbReference type="PANTHER" id="PTHR12042:SF21">
    <property type="entry name" value="ALPHA1,4-GALACTOSYLTRANSFERASE 1-RELATED"/>
    <property type="match status" value="1"/>
</dbReference>